<keyword evidence="1" id="KW-0472">Membrane</keyword>
<accession>A0A9P5U2H1</accession>
<dbReference type="AlphaFoldDB" id="A0A9P5U2H1"/>
<dbReference type="EMBL" id="JADNRY010000119">
    <property type="protein sequence ID" value="KAF9064650.1"/>
    <property type="molecule type" value="Genomic_DNA"/>
</dbReference>
<gene>
    <name evidence="2" type="ORF">BDP27DRAFT_134617</name>
</gene>
<evidence type="ECO:0000313" key="2">
    <source>
        <dbReference type="EMBL" id="KAF9064650.1"/>
    </source>
</evidence>
<evidence type="ECO:0000256" key="1">
    <source>
        <dbReference type="SAM" id="Phobius"/>
    </source>
</evidence>
<keyword evidence="3" id="KW-1185">Reference proteome</keyword>
<comment type="caution">
    <text evidence="2">The sequence shown here is derived from an EMBL/GenBank/DDBJ whole genome shotgun (WGS) entry which is preliminary data.</text>
</comment>
<protein>
    <submittedName>
        <fullName evidence="2">Uncharacterized protein</fullName>
    </submittedName>
</protein>
<evidence type="ECO:0000313" key="3">
    <source>
        <dbReference type="Proteomes" id="UP000772434"/>
    </source>
</evidence>
<keyword evidence="1" id="KW-0812">Transmembrane</keyword>
<sequence>MSSTMSIEDCVLAAFCAQFWLNFIYYHIVGLSEKFPDLYSTKRLFISPASLRIFNCLCKRL</sequence>
<keyword evidence="1" id="KW-1133">Transmembrane helix</keyword>
<name>A0A9P5U2H1_9AGAR</name>
<feature type="transmembrane region" description="Helical" evidence="1">
    <location>
        <begin position="12"/>
        <end position="29"/>
    </location>
</feature>
<dbReference type="OrthoDB" id="2436145at2759"/>
<organism evidence="2 3">
    <name type="scientific">Rhodocollybia butyracea</name>
    <dbReference type="NCBI Taxonomy" id="206335"/>
    <lineage>
        <taxon>Eukaryota</taxon>
        <taxon>Fungi</taxon>
        <taxon>Dikarya</taxon>
        <taxon>Basidiomycota</taxon>
        <taxon>Agaricomycotina</taxon>
        <taxon>Agaricomycetes</taxon>
        <taxon>Agaricomycetidae</taxon>
        <taxon>Agaricales</taxon>
        <taxon>Marasmiineae</taxon>
        <taxon>Omphalotaceae</taxon>
        <taxon>Rhodocollybia</taxon>
    </lineage>
</organism>
<reference evidence="2" key="1">
    <citation type="submission" date="2020-11" db="EMBL/GenBank/DDBJ databases">
        <authorList>
            <consortium name="DOE Joint Genome Institute"/>
            <person name="Ahrendt S."/>
            <person name="Riley R."/>
            <person name="Andreopoulos W."/>
            <person name="Labutti K."/>
            <person name="Pangilinan J."/>
            <person name="Ruiz-Duenas F.J."/>
            <person name="Barrasa J.M."/>
            <person name="Sanchez-Garcia M."/>
            <person name="Camarero S."/>
            <person name="Miyauchi S."/>
            <person name="Serrano A."/>
            <person name="Linde D."/>
            <person name="Babiker R."/>
            <person name="Drula E."/>
            <person name="Ayuso-Fernandez I."/>
            <person name="Pacheco R."/>
            <person name="Padilla G."/>
            <person name="Ferreira P."/>
            <person name="Barriuso J."/>
            <person name="Kellner H."/>
            <person name="Castanera R."/>
            <person name="Alfaro M."/>
            <person name="Ramirez L."/>
            <person name="Pisabarro A.G."/>
            <person name="Kuo A."/>
            <person name="Tritt A."/>
            <person name="Lipzen A."/>
            <person name="He G."/>
            <person name="Yan M."/>
            <person name="Ng V."/>
            <person name="Cullen D."/>
            <person name="Martin F."/>
            <person name="Rosso M.-N."/>
            <person name="Henrissat B."/>
            <person name="Hibbett D."/>
            <person name="Martinez A.T."/>
            <person name="Grigoriev I.V."/>
        </authorList>
    </citation>
    <scope>NUCLEOTIDE SEQUENCE</scope>
    <source>
        <strain evidence="2">AH 40177</strain>
    </source>
</reference>
<proteinExistence type="predicted"/>
<dbReference type="Proteomes" id="UP000772434">
    <property type="component" value="Unassembled WGS sequence"/>
</dbReference>